<protein>
    <submittedName>
        <fullName evidence="1">Uncharacterized protein</fullName>
    </submittedName>
</protein>
<dbReference type="EMBL" id="CM042021">
    <property type="protein sequence ID" value="KAI3819993.1"/>
    <property type="molecule type" value="Genomic_DNA"/>
</dbReference>
<sequence length="90" mass="9724">MVPSTNLCVGVGFHPWANPMCVAAGVWEDDNRSERRGGADNSDVSPEGGIKPSTTVGSVYRSPELYAKLRRDMDEDNSTADAVSDLQRLP</sequence>
<keyword evidence="2" id="KW-1185">Reference proteome</keyword>
<accession>A0ACB9JJZ5</accession>
<organism evidence="1 2">
    <name type="scientific">Smallanthus sonchifolius</name>
    <dbReference type="NCBI Taxonomy" id="185202"/>
    <lineage>
        <taxon>Eukaryota</taxon>
        <taxon>Viridiplantae</taxon>
        <taxon>Streptophyta</taxon>
        <taxon>Embryophyta</taxon>
        <taxon>Tracheophyta</taxon>
        <taxon>Spermatophyta</taxon>
        <taxon>Magnoliopsida</taxon>
        <taxon>eudicotyledons</taxon>
        <taxon>Gunneridae</taxon>
        <taxon>Pentapetalae</taxon>
        <taxon>asterids</taxon>
        <taxon>campanulids</taxon>
        <taxon>Asterales</taxon>
        <taxon>Asteraceae</taxon>
        <taxon>Asteroideae</taxon>
        <taxon>Heliantheae alliance</taxon>
        <taxon>Millerieae</taxon>
        <taxon>Smallanthus</taxon>
    </lineage>
</organism>
<proteinExistence type="predicted"/>
<comment type="caution">
    <text evidence="1">The sequence shown here is derived from an EMBL/GenBank/DDBJ whole genome shotgun (WGS) entry which is preliminary data.</text>
</comment>
<reference evidence="2" key="1">
    <citation type="journal article" date="2022" name="Mol. Ecol. Resour.">
        <title>The genomes of chicory, endive, great burdock and yacon provide insights into Asteraceae palaeo-polyploidization history and plant inulin production.</title>
        <authorList>
            <person name="Fan W."/>
            <person name="Wang S."/>
            <person name="Wang H."/>
            <person name="Wang A."/>
            <person name="Jiang F."/>
            <person name="Liu H."/>
            <person name="Zhao H."/>
            <person name="Xu D."/>
            <person name="Zhang Y."/>
        </authorList>
    </citation>
    <scope>NUCLEOTIDE SEQUENCE [LARGE SCALE GENOMIC DNA]</scope>
    <source>
        <strain evidence="2">cv. Yunnan</strain>
    </source>
</reference>
<gene>
    <name evidence="1" type="ORF">L1987_13848</name>
</gene>
<reference evidence="1 2" key="2">
    <citation type="journal article" date="2022" name="Mol. Ecol. Resour.">
        <title>The genomes of chicory, endive, great burdock and yacon provide insights into Asteraceae paleo-polyploidization history and plant inulin production.</title>
        <authorList>
            <person name="Fan W."/>
            <person name="Wang S."/>
            <person name="Wang H."/>
            <person name="Wang A."/>
            <person name="Jiang F."/>
            <person name="Liu H."/>
            <person name="Zhao H."/>
            <person name="Xu D."/>
            <person name="Zhang Y."/>
        </authorList>
    </citation>
    <scope>NUCLEOTIDE SEQUENCE [LARGE SCALE GENOMIC DNA]</scope>
    <source>
        <strain evidence="2">cv. Yunnan</strain>
        <tissue evidence="1">Leaves</tissue>
    </source>
</reference>
<dbReference type="Proteomes" id="UP001056120">
    <property type="component" value="Linkage Group LG04"/>
</dbReference>
<evidence type="ECO:0000313" key="2">
    <source>
        <dbReference type="Proteomes" id="UP001056120"/>
    </source>
</evidence>
<name>A0ACB9JJZ5_9ASTR</name>
<evidence type="ECO:0000313" key="1">
    <source>
        <dbReference type="EMBL" id="KAI3819993.1"/>
    </source>
</evidence>